<accession>A0AA85AU46</accession>
<protein>
    <submittedName>
        <fullName evidence="2">Uncharacterized protein</fullName>
    </submittedName>
</protein>
<sequence length="61" mass="7403">MFTLTMESTRKFSPSYSNYFWTTVLQSEYFKRPEKLYFYNIRSSGITFSRSKFKLDTGLFK</sequence>
<proteinExistence type="predicted"/>
<name>A0AA85AU46_9TREM</name>
<evidence type="ECO:0000313" key="2">
    <source>
        <dbReference type="WBParaSite" id="SMTH1_107510.2"/>
    </source>
</evidence>
<dbReference type="AlphaFoldDB" id="A0AA85AU46"/>
<organism evidence="1 2">
    <name type="scientific">Schistosoma mattheei</name>
    <dbReference type="NCBI Taxonomy" id="31246"/>
    <lineage>
        <taxon>Eukaryota</taxon>
        <taxon>Metazoa</taxon>
        <taxon>Spiralia</taxon>
        <taxon>Lophotrochozoa</taxon>
        <taxon>Platyhelminthes</taxon>
        <taxon>Trematoda</taxon>
        <taxon>Digenea</taxon>
        <taxon>Strigeidida</taxon>
        <taxon>Schistosomatoidea</taxon>
        <taxon>Schistosomatidae</taxon>
        <taxon>Schistosoma</taxon>
    </lineage>
</organism>
<reference evidence="2" key="1">
    <citation type="submission" date="2023-11" db="UniProtKB">
        <authorList>
            <consortium name="WormBaseParasite"/>
        </authorList>
    </citation>
    <scope>IDENTIFICATION</scope>
</reference>
<dbReference type="WBParaSite" id="SMTH1_107510.2">
    <property type="protein sequence ID" value="SMTH1_107510.2"/>
    <property type="gene ID" value="SMTH1_107510"/>
</dbReference>
<dbReference type="Proteomes" id="UP000050791">
    <property type="component" value="Unassembled WGS sequence"/>
</dbReference>
<evidence type="ECO:0000313" key="1">
    <source>
        <dbReference type="Proteomes" id="UP000050791"/>
    </source>
</evidence>